<feature type="compositionally biased region" description="Polar residues" evidence="4">
    <location>
        <begin position="218"/>
        <end position="227"/>
    </location>
</feature>
<feature type="compositionally biased region" description="Low complexity" evidence="4">
    <location>
        <begin position="792"/>
        <end position="802"/>
    </location>
</feature>
<feature type="compositionally biased region" description="Basic and acidic residues" evidence="4">
    <location>
        <begin position="150"/>
        <end position="168"/>
    </location>
</feature>
<feature type="compositionally biased region" description="Low complexity" evidence="4">
    <location>
        <begin position="733"/>
        <end position="751"/>
    </location>
</feature>
<keyword evidence="2" id="KW-0479">Metal-binding</keyword>
<dbReference type="InterPro" id="IPR007219">
    <property type="entry name" value="XnlR_reg_dom"/>
</dbReference>
<keyword evidence="3" id="KW-0539">Nucleus</keyword>
<evidence type="ECO:0000256" key="3">
    <source>
        <dbReference type="ARBA" id="ARBA00023242"/>
    </source>
</evidence>
<dbReference type="InterPro" id="IPR036864">
    <property type="entry name" value="Zn2-C6_fun-type_DNA-bd_sf"/>
</dbReference>
<dbReference type="SMART" id="SM00906">
    <property type="entry name" value="Fungal_trans"/>
    <property type="match status" value="1"/>
</dbReference>
<feature type="region of interest" description="Disordered" evidence="4">
    <location>
        <begin position="1"/>
        <end position="57"/>
    </location>
</feature>
<sequence length="911" mass="100247">MPEDTPSSSSSSMVNNGRSKAPKSSQTTGVVRGRTSPAPGSGTDPSSADARPQKRARKAINCEPCRNSKLKCDRNRPCSSCVLRGTSAMCYQDGKGPDGDSYVRGDDHHYARIDPAAEIARLRHSITMLESYVFPHQRAAVSHAPASTHRRNDNIVPKKEPVDPDVNDKPSQSGSNTAPGMLGSKVQGGLYAGPTSAALHLLSNEGSRGSDDGTSSRQPSQERSSNPAHDIVDDSSSNDFSAITREYDRDLLDILPNIEVIDGLIAYYFEYCNWIYRHVNQAAFSHNWERYKNGESADRIILALACAIMAIATHYLPSQHALLETLSGTHEQLGQRYFDVSTQALHRKQQETKAYTLDLVELLLIRTHYLNMLKNDSEEIWHIRGELVTIGTAMGLHRDPGKWRMHRDLAERRRWAWWHIILLERWEAFMFGRPLAIASHHFDTSLPSYCDPAVDKSGRLYLPNIALFRLAFILGDIIDDAVSVRPVPYESVQANDRALRQWIDNLPLELNLDEYKVARNLASPNANLRRLGVQSVIIRSSYYHIRFTLHRPYASASINPTPSSSAPSKNPSDNKHSQSLEIAVGAASELITMVGQSRPDFLANSSLAVPGHMHWGPFHVFSAAMFFSFQLIANPDQPGASLFRASIKKAMHTLETCRGISVADKAYDILFALAPLYSVNFHLQNKEQREKERARILSVVRNLAFPYHDSHDPRRFVDSSPASNGSGQHMVNGSPIGSSSVSPPLTVVPASHGHSNMQGQDSNMHTHVGYENSLNTHAVMSSMRTSSMYTHSGGASNGQIQQGNGGGQHPSSPLSQSHMSPTITNSHAQSMASMPSSASPNSYQPYVTAAQPQIYSEASRYGHYPGHPGDDASMWGAAVGFGQGEWSQFLDGFRPPPGSSSVVAQHRHLQG</sequence>
<feature type="compositionally biased region" description="Polar residues" evidence="4">
    <location>
        <begin position="720"/>
        <end position="731"/>
    </location>
</feature>
<gene>
    <name evidence="6" type="ORF">F5878DRAFT_614995</name>
</gene>
<dbReference type="PROSITE" id="PS50048">
    <property type="entry name" value="ZN2_CY6_FUNGAL_2"/>
    <property type="match status" value="1"/>
</dbReference>
<dbReference type="SUPFAM" id="SSF57701">
    <property type="entry name" value="Zn2/Cys6 DNA-binding domain"/>
    <property type="match status" value="1"/>
</dbReference>
<feature type="region of interest" description="Disordered" evidence="4">
    <location>
        <begin position="558"/>
        <end position="577"/>
    </location>
</feature>
<dbReference type="GO" id="GO:0006351">
    <property type="term" value="P:DNA-templated transcription"/>
    <property type="evidence" value="ECO:0007669"/>
    <property type="project" value="InterPro"/>
</dbReference>
<dbReference type="InterPro" id="IPR001138">
    <property type="entry name" value="Zn2Cys6_DnaBD"/>
</dbReference>
<dbReference type="GO" id="GO:0008270">
    <property type="term" value="F:zinc ion binding"/>
    <property type="evidence" value="ECO:0007669"/>
    <property type="project" value="InterPro"/>
</dbReference>
<feature type="compositionally biased region" description="Polar residues" evidence="4">
    <location>
        <begin position="753"/>
        <end position="765"/>
    </location>
</feature>
<organism evidence="6 7">
    <name type="scientific">Lentinula raphanica</name>
    <dbReference type="NCBI Taxonomy" id="153919"/>
    <lineage>
        <taxon>Eukaryota</taxon>
        <taxon>Fungi</taxon>
        <taxon>Dikarya</taxon>
        <taxon>Basidiomycota</taxon>
        <taxon>Agaricomycotina</taxon>
        <taxon>Agaricomycetes</taxon>
        <taxon>Agaricomycetidae</taxon>
        <taxon>Agaricales</taxon>
        <taxon>Marasmiineae</taxon>
        <taxon>Omphalotaceae</taxon>
        <taxon>Lentinula</taxon>
    </lineage>
</organism>
<evidence type="ECO:0000256" key="4">
    <source>
        <dbReference type="SAM" id="MobiDB-lite"/>
    </source>
</evidence>
<keyword evidence="7" id="KW-1185">Reference proteome</keyword>
<evidence type="ECO:0000256" key="1">
    <source>
        <dbReference type="ARBA" id="ARBA00004123"/>
    </source>
</evidence>
<dbReference type="Gene3D" id="4.10.240.10">
    <property type="entry name" value="Zn(2)-C6 fungal-type DNA-binding domain"/>
    <property type="match status" value="1"/>
</dbReference>
<evidence type="ECO:0000313" key="6">
    <source>
        <dbReference type="EMBL" id="KAJ3839882.1"/>
    </source>
</evidence>
<proteinExistence type="predicted"/>
<accession>A0AA38UIR4</accession>
<dbReference type="PANTHER" id="PTHR31001">
    <property type="entry name" value="UNCHARACTERIZED TRANSCRIPTIONAL REGULATORY PROTEIN"/>
    <property type="match status" value="1"/>
</dbReference>
<feature type="compositionally biased region" description="Low complexity" evidence="4">
    <location>
        <begin position="830"/>
        <end position="840"/>
    </location>
</feature>
<protein>
    <submittedName>
        <fullName evidence="6">Fungal-specific transcription factor domain-containing protein</fullName>
    </submittedName>
</protein>
<feature type="compositionally biased region" description="Polar residues" evidence="4">
    <location>
        <begin position="13"/>
        <end position="29"/>
    </location>
</feature>
<dbReference type="GO" id="GO:0005634">
    <property type="term" value="C:nucleus"/>
    <property type="evidence" value="ECO:0007669"/>
    <property type="project" value="UniProtKB-SubCell"/>
</dbReference>
<evidence type="ECO:0000313" key="7">
    <source>
        <dbReference type="Proteomes" id="UP001163846"/>
    </source>
</evidence>
<dbReference type="InterPro" id="IPR050613">
    <property type="entry name" value="Sec_Metabolite_Reg"/>
</dbReference>
<feature type="compositionally biased region" description="Polar residues" evidence="4">
    <location>
        <begin position="809"/>
        <end position="829"/>
    </location>
</feature>
<dbReference type="PANTHER" id="PTHR31001:SF81">
    <property type="entry name" value="ZN(II)2CYS6 TRANSCRIPTION FACTOR"/>
    <property type="match status" value="1"/>
</dbReference>
<evidence type="ECO:0000256" key="2">
    <source>
        <dbReference type="ARBA" id="ARBA00022723"/>
    </source>
</evidence>
<dbReference type="GO" id="GO:0000981">
    <property type="term" value="F:DNA-binding transcription factor activity, RNA polymerase II-specific"/>
    <property type="evidence" value="ECO:0007669"/>
    <property type="project" value="InterPro"/>
</dbReference>
<feature type="domain" description="Zn(2)-C6 fungal-type" evidence="5">
    <location>
        <begin position="61"/>
        <end position="90"/>
    </location>
</feature>
<dbReference type="AlphaFoldDB" id="A0AA38UIR4"/>
<name>A0AA38UIR4_9AGAR</name>
<feature type="region of interest" description="Disordered" evidence="4">
    <location>
        <begin position="711"/>
        <end position="768"/>
    </location>
</feature>
<feature type="compositionally biased region" description="Polar residues" evidence="4">
    <location>
        <begin position="169"/>
        <end position="178"/>
    </location>
</feature>
<feature type="region of interest" description="Disordered" evidence="4">
    <location>
        <begin position="203"/>
        <end position="236"/>
    </location>
</feature>
<feature type="compositionally biased region" description="Polar residues" evidence="4">
    <location>
        <begin position="558"/>
        <end position="571"/>
    </location>
</feature>
<feature type="region of interest" description="Disordered" evidence="4">
    <location>
        <begin position="142"/>
        <end position="187"/>
    </location>
</feature>
<evidence type="ECO:0000259" key="5">
    <source>
        <dbReference type="PROSITE" id="PS50048"/>
    </source>
</evidence>
<comment type="subcellular location">
    <subcellularLocation>
        <location evidence="1">Nucleus</location>
    </subcellularLocation>
</comment>
<dbReference type="Pfam" id="PF04082">
    <property type="entry name" value="Fungal_trans"/>
    <property type="match status" value="1"/>
</dbReference>
<dbReference type="EMBL" id="MU806105">
    <property type="protein sequence ID" value="KAJ3839882.1"/>
    <property type="molecule type" value="Genomic_DNA"/>
</dbReference>
<comment type="caution">
    <text evidence="6">The sequence shown here is derived from an EMBL/GenBank/DDBJ whole genome shotgun (WGS) entry which is preliminary data.</text>
</comment>
<dbReference type="GO" id="GO:0003677">
    <property type="term" value="F:DNA binding"/>
    <property type="evidence" value="ECO:0007669"/>
    <property type="project" value="InterPro"/>
</dbReference>
<dbReference type="Proteomes" id="UP001163846">
    <property type="component" value="Unassembled WGS sequence"/>
</dbReference>
<reference evidence="6" key="1">
    <citation type="submission" date="2022-08" db="EMBL/GenBank/DDBJ databases">
        <authorList>
            <consortium name="DOE Joint Genome Institute"/>
            <person name="Min B."/>
            <person name="Riley R."/>
            <person name="Sierra-Patev S."/>
            <person name="Naranjo-Ortiz M."/>
            <person name="Looney B."/>
            <person name="Konkel Z."/>
            <person name="Slot J.C."/>
            <person name="Sakamoto Y."/>
            <person name="Steenwyk J.L."/>
            <person name="Rokas A."/>
            <person name="Carro J."/>
            <person name="Camarero S."/>
            <person name="Ferreira P."/>
            <person name="Molpeceres G."/>
            <person name="Ruiz-Duenas F.J."/>
            <person name="Serrano A."/>
            <person name="Henrissat B."/>
            <person name="Drula E."/>
            <person name="Hughes K.W."/>
            <person name="Mata J.L."/>
            <person name="Ishikawa N.K."/>
            <person name="Vargas-Isla R."/>
            <person name="Ushijima S."/>
            <person name="Smith C.A."/>
            <person name="Ahrendt S."/>
            <person name="Andreopoulos W."/>
            <person name="He G."/>
            <person name="Labutti K."/>
            <person name="Lipzen A."/>
            <person name="Ng V."/>
            <person name="Sandor L."/>
            <person name="Barry K."/>
            <person name="Martinez A.T."/>
            <person name="Xiao Y."/>
            <person name="Gibbons J.G."/>
            <person name="Terashima K."/>
            <person name="Hibbett D.S."/>
            <person name="Grigoriev I.V."/>
        </authorList>
    </citation>
    <scope>NUCLEOTIDE SEQUENCE</scope>
    <source>
        <strain evidence="6">TFB9207</strain>
    </source>
</reference>
<dbReference type="Pfam" id="PF00172">
    <property type="entry name" value="Zn_clus"/>
    <property type="match status" value="1"/>
</dbReference>
<feature type="region of interest" description="Disordered" evidence="4">
    <location>
        <begin position="787"/>
        <end position="844"/>
    </location>
</feature>
<dbReference type="CDD" id="cd00067">
    <property type="entry name" value="GAL4"/>
    <property type="match status" value="1"/>
</dbReference>
<dbReference type="CDD" id="cd12148">
    <property type="entry name" value="fungal_TF_MHR"/>
    <property type="match status" value="1"/>
</dbReference>